<dbReference type="Pfam" id="PF04023">
    <property type="entry name" value="FeoA"/>
    <property type="match status" value="1"/>
</dbReference>
<dbReference type="GO" id="GO:0046914">
    <property type="term" value="F:transition metal ion binding"/>
    <property type="evidence" value="ECO:0007669"/>
    <property type="project" value="InterPro"/>
</dbReference>
<sequence>MNAVATSTPLTLARVPRAHIAWVTDVEWHALTPPEARRLRELGLDEGVEVEMLHRSGLLGGGPVACRIGRMTVALRRHVAAAIRVRTAPADAG</sequence>
<reference evidence="3 4" key="2">
    <citation type="submission" date="2015-02" db="EMBL/GenBank/DDBJ databases">
        <title>The complete genome of Sphingomonas hengshuiensis sp. WHSC-8 isolated from soil of Hengshui Lake.</title>
        <authorList>
            <person name="Wei S."/>
            <person name="Guo J."/>
            <person name="Su C."/>
            <person name="Wu R."/>
            <person name="Zhang Z."/>
            <person name="Liang K."/>
            <person name="Li H."/>
            <person name="Wang T."/>
            <person name="Liu H."/>
            <person name="Zhang C."/>
            <person name="Li Z."/>
            <person name="Wang Q."/>
            <person name="Meng J."/>
        </authorList>
    </citation>
    <scope>NUCLEOTIDE SEQUENCE [LARGE SCALE GENOMIC DNA]</scope>
    <source>
        <strain evidence="3 4">WHSC-8</strain>
    </source>
</reference>
<protein>
    <submittedName>
        <fullName evidence="3">Iron transporter FeoA</fullName>
    </submittedName>
</protein>
<dbReference type="Proteomes" id="UP000032300">
    <property type="component" value="Chromosome"/>
</dbReference>
<dbReference type="Gene3D" id="2.30.30.90">
    <property type="match status" value="1"/>
</dbReference>
<dbReference type="SMART" id="SM00899">
    <property type="entry name" value="FeoA"/>
    <property type="match status" value="1"/>
</dbReference>
<dbReference type="EMBL" id="CP010836">
    <property type="protein sequence ID" value="AJP73547.1"/>
    <property type="molecule type" value="Genomic_DNA"/>
</dbReference>
<gene>
    <name evidence="3" type="ORF">TS85_19760</name>
</gene>
<dbReference type="OrthoDB" id="7173531at2"/>
<dbReference type="RefSeq" id="WP_044334491.1">
    <property type="nucleotide sequence ID" value="NZ_CP010836.1"/>
</dbReference>
<reference evidence="3 4" key="1">
    <citation type="journal article" date="2015" name="Int. J. Syst. Evol. Microbiol.">
        <title>Sphingomonas hengshuiensis sp. nov., isolated from lake wetland.</title>
        <authorList>
            <person name="Wei S."/>
            <person name="Wang T."/>
            <person name="Liu H."/>
            <person name="Zhang C."/>
            <person name="Guo J."/>
            <person name="Wang Q."/>
            <person name="Liang K."/>
            <person name="Zhang Z."/>
        </authorList>
    </citation>
    <scope>NUCLEOTIDE SEQUENCE [LARGE SCALE GENOMIC DNA]</scope>
    <source>
        <strain evidence="3 4">WHSC-8</strain>
    </source>
</reference>
<dbReference type="AlphaFoldDB" id="A0A7U4JB31"/>
<dbReference type="SUPFAM" id="SSF50037">
    <property type="entry name" value="C-terminal domain of transcriptional repressors"/>
    <property type="match status" value="1"/>
</dbReference>
<keyword evidence="1" id="KW-0408">Iron</keyword>
<proteinExistence type="predicted"/>
<keyword evidence="4" id="KW-1185">Reference proteome</keyword>
<organism evidence="3 4">
    <name type="scientific">Sphingomonas hengshuiensis</name>
    <dbReference type="NCBI Taxonomy" id="1609977"/>
    <lineage>
        <taxon>Bacteria</taxon>
        <taxon>Pseudomonadati</taxon>
        <taxon>Pseudomonadota</taxon>
        <taxon>Alphaproteobacteria</taxon>
        <taxon>Sphingomonadales</taxon>
        <taxon>Sphingomonadaceae</taxon>
        <taxon>Sphingomonas</taxon>
    </lineage>
</organism>
<dbReference type="InterPro" id="IPR007167">
    <property type="entry name" value="Fe-transptr_FeoA-like"/>
</dbReference>
<name>A0A7U4JB31_9SPHN</name>
<dbReference type="InterPro" id="IPR038157">
    <property type="entry name" value="FeoA_core_dom"/>
</dbReference>
<feature type="domain" description="Ferrous iron transporter FeoA-like" evidence="2">
    <location>
        <begin position="10"/>
        <end position="87"/>
    </location>
</feature>
<evidence type="ECO:0000313" key="4">
    <source>
        <dbReference type="Proteomes" id="UP000032300"/>
    </source>
</evidence>
<dbReference type="InterPro" id="IPR008988">
    <property type="entry name" value="Transcriptional_repressor_C"/>
</dbReference>
<evidence type="ECO:0000259" key="2">
    <source>
        <dbReference type="SMART" id="SM00899"/>
    </source>
</evidence>
<evidence type="ECO:0000256" key="1">
    <source>
        <dbReference type="ARBA" id="ARBA00023004"/>
    </source>
</evidence>
<dbReference type="KEGG" id="sphi:TS85_19760"/>
<evidence type="ECO:0000313" key="3">
    <source>
        <dbReference type="EMBL" id="AJP73547.1"/>
    </source>
</evidence>
<accession>A0A7U4JB31</accession>